<evidence type="ECO:0000256" key="5">
    <source>
        <dbReference type="ARBA" id="ARBA00022741"/>
    </source>
</evidence>
<feature type="domain" description="Histidine kinase" evidence="15">
    <location>
        <begin position="848"/>
        <end position="1066"/>
    </location>
</feature>
<dbReference type="PROSITE" id="PS50110">
    <property type="entry name" value="RESPONSE_REGULATORY"/>
    <property type="match status" value="1"/>
</dbReference>
<evidence type="ECO:0000259" key="14">
    <source>
        <dbReference type="PROSITE" id="PS01124"/>
    </source>
</evidence>
<dbReference type="SMART" id="SM00387">
    <property type="entry name" value="HATPase_c"/>
    <property type="match status" value="1"/>
</dbReference>
<keyword evidence="12" id="KW-0472">Membrane</keyword>
<dbReference type="SUPFAM" id="SSF52172">
    <property type="entry name" value="CheY-like"/>
    <property type="match status" value="1"/>
</dbReference>
<evidence type="ECO:0000256" key="9">
    <source>
        <dbReference type="ARBA" id="ARBA00023015"/>
    </source>
</evidence>
<dbReference type="Gene3D" id="2.60.40.10">
    <property type="entry name" value="Immunoglobulins"/>
    <property type="match status" value="1"/>
</dbReference>
<dbReference type="PROSITE" id="PS01124">
    <property type="entry name" value="HTH_ARAC_FAMILY_2"/>
    <property type="match status" value="1"/>
</dbReference>
<dbReference type="SMART" id="SM00342">
    <property type="entry name" value="HTH_ARAC"/>
    <property type="match status" value="1"/>
</dbReference>
<evidence type="ECO:0000259" key="16">
    <source>
        <dbReference type="PROSITE" id="PS50110"/>
    </source>
</evidence>
<organism evidence="17 18">
    <name type="scientific">Dysgonomonas mossii</name>
    <dbReference type="NCBI Taxonomy" id="163665"/>
    <lineage>
        <taxon>Bacteria</taxon>
        <taxon>Pseudomonadati</taxon>
        <taxon>Bacteroidota</taxon>
        <taxon>Bacteroidia</taxon>
        <taxon>Bacteroidales</taxon>
        <taxon>Dysgonomonadaceae</taxon>
        <taxon>Dysgonomonas</taxon>
    </lineage>
</organism>
<dbReference type="InterPro" id="IPR011110">
    <property type="entry name" value="Reg_prop"/>
</dbReference>
<feature type="transmembrane region" description="Helical" evidence="12">
    <location>
        <begin position="791"/>
        <end position="812"/>
    </location>
</feature>
<dbReference type="RefSeq" id="WP_135106524.1">
    <property type="nucleotide sequence ID" value="NZ_JADGKW010000005.1"/>
</dbReference>
<evidence type="ECO:0000256" key="11">
    <source>
        <dbReference type="PROSITE-ProRule" id="PRU00169"/>
    </source>
</evidence>
<feature type="chain" id="PRO_5021374089" description="histidine kinase" evidence="13">
    <location>
        <begin position="20"/>
        <end position="1352"/>
    </location>
</feature>
<feature type="domain" description="Response regulatory" evidence="16">
    <location>
        <begin position="1099"/>
        <end position="1214"/>
    </location>
</feature>
<dbReference type="SUPFAM" id="SSF63829">
    <property type="entry name" value="Calcium-dependent phosphotriesterase"/>
    <property type="match status" value="2"/>
</dbReference>
<dbReference type="Gene3D" id="2.130.10.10">
    <property type="entry name" value="YVTN repeat-like/Quinoprotein amine dehydrogenase"/>
    <property type="match status" value="2"/>
</dbReference>
<dbReference type="SUPFAM" id="SSF101898">
    <property type="entry name" value="NHL repeat"/>
    <property type="match status" value="1"/>
</dbReference>
<evidence type="ECO:0000256" key="6">
    <source>
        <dbReference type="ARBA" id="ARBA00022777"/>
    </source>
</evidence>
<proteinExistence type="predicted"/>
<dbReference type="InterPro" id="IPR011006">
    <property type="entry name" value="CheY-like_superfamily"/>
</dbReference>
<keyword evidence="5" id="KW-0547">Nucleotide-binding</keyword>
<dbReference type="InterPro" id="IPR011123">
    <property type="entry name" value="Y_Y_Y"/>
</dbReference>
<comment type="caution">
    <text evidence="17">The sequence shown here is derived from an EMBL/GenBank/DDBJ whole genome shotgun (WGS) entry which is preliminary data.</text>
</comment>
<dbReference type="InterPro" id="IPR009057">
    <property type="entry name" value="Homeodomain-like_sf"/>
</dbReference>
<dbReference type="FunFam" id="1.10.287.130:FF:000034">
    <property type="entry name" value="Two-component system sensor histidine kinase/response regulator"/>
    <property type="match status" value="1"/>
</dbReference>
<name>A0A4Y9IJ83_9BACT</name>
<dbReference type="InterPro" id="IPR004358">
    <property type="entry name" value="Sig_transdc_His_kin-like_C"/>
</dbReference>
<dbReference type="FunFam" id="2.60.40.10:FF:000791">
    <property type="entry name" value="Two-component system sensor histidine kinase/response regulator"/>
    <property type="match status" value="1"/>
</dbReference>
<dbReference type="InterPro" id="IPR015943">
    <property type="entry name" value="WD40/YVTN_repeat-like_dom_sf"/>
</dbReference>
<dbReference type="EC" id="2.7.13.3" evidence="2"/>
<dbReference type="GO" id="GO:0043565">
    <property type="term" value="F:sequence-specific DNA binding"/>
    <property type="evidence" value="ECO:0007669"/>
    <property type="project" value="InterPro"/>
</dbReference>
<dbReference type="InterPro" id="IPR013783">
    <property type="entry name" value="Ig-like_fold"/>
</dbReference>
<dbReference type="Pfam" id="PF02518">
    <property type="entry name" value="HATPase_c"/>
    <property type="match status" value="1"/>
</dbReference>
<dbReference type="Pfam" id="PF00512">
    <property type="entry name" value="HisKA"/>
    <property type="match status" value="1"/>
</dbReference>
<keyword evidence="12" id="KW-0812">Transmembrane</keyword>
<dbReference type="GO" id="GO:0003700">
    <property type="term" value="F:DNA-binding transcription factor activity"/>
    <property type="evidence" value="ECO:0007669"/>
    <property type="project" value="InterPro"/>
</dbReference>
<dbReference type="Gene3D" id="1.10.10.60">
    <property type="entry name" value="Homeodomain-like"/>
    <property type="match status" value="2"/>
</dbReference>
<dbReference type="PANTHER" id="PTHR43547">
    <property type="entry name" value="TWO-COMPONENT HISTIDINE KINASE"/>
    <property type="match status" value="1"/>
</dbReference>
<evidence type="ECO:0000256" key="10">
    <source>
        <dbReference type="ARBA" id="ARBA00023163"/>
    </source>
</evidence>
<dbReference type="SUPFAM" id="SSF46689">
    <property type="entry name" value="Homeodomain-like"/>
    <property type="match status" value="1"/>
</dbReference>
<keyword evidence="13" id="KW-0732">Signal</keyword>
<evidence type="ECO:0000259" key="15">
    <source>
        <dbReference type="PROSITE" id="PS50109"/>
    </source>
</evidence>
<dbReference type="Pfam" id="PF00072">
    <property type="entry name" value="Response_reg"/>
    <property type="match status" value="1"/>
</dbReference>
<evidence type="ECO:0000256" key="13">
    <source>
        <dbReference type="SAM" id="SignalP"/>
    </source>
</evidence>
<dbReference type="CDD" id="cd00082">
    <property type="entry name" value="HisKA"/>
    <property type="match status" value="1"/>
</dbReference>
<reference evidence="17 18" key="1">
    <citation type="submission" date="2019-03" db="EMBL/GenBank/DDBJ databases">
        <title>Diversity of the mouse oral microbiome.</title>
        <authorList>
            <person name="Joseph S."/>
            <person name="Aduse-Opoku J."/>
            <person name="Curtis M."/>
            <person name="Wade W."/>
            <person name="Hashim A."/>
        </authorList>
    </citation>
    <scope>NUCLEOTIDE SEQUENCE [LARGE SCALE GENOMIC DNA]</scope>
    <source>
        <strain evidence="17 18">P11</strain>
    </source>
</reference>
<dbReference type="GO" id="GO:0000155">
    <property type="term" value="F:phosphorelay sensor kinase activity"/>
    <property type="evidence" value="ECO:0007669"/>
    <property type="project" value="InterPro"/>
</dbReference>
<dbReference type="FunFam" id="3.40.50.2300:FF:000138">
    <property type="entry name" value="Two-component system sensor histidine kinase/response regulator"/>
    <property type="match status" value="1"/>
</dbReference>
<feature type="modified residue" description="4-aspartylphosphate" evidence="11">
    <location>
        <position position="1147"/>
    </location>
</feature>
<dbReference type="Gene3D" id="1.10.287.130">
    <property type="match status" value="1"/>
</dbReference>
<keyword evidence="6" id="KW-0418">Kinase</keyword>
<dbReference type="InterPro" id="IPR018060">
    <property type="entry name" value="HTH_AraC"/>
</dbReference>
<dbReference type="SMART" id="SM00448">
    <property type="entry name" value="REC"/>
    <property type="match status" value="1"/>
</dbReference>
<keyword evidence="4" id="KW-0808">Transferase</keyword>
<dbReference type="InterPro" id="IPR003594">
    <property type="entry name" value="HATPase_dom"/>
</dbReference>
<dbReference type="InterPro" id="IPR003661">
    <property type="entry name" value="HisK_dim/P_dom"/>
</dbReference>
<dbReference type="PRINTS" id="PR00344">
    <property type="entry name" value="BCTRLSENSOR"/>
</dbReference>
<dbReference type="CDD" id="cd17574">
    <property type="entry name" value="REC_OmpR"/>
    <property type="match status" value="1"/>
</dbReference>
<sequence>MKIKLLFLFTLIAFMPIQAQQYNIKQLGLEQGLSSNYVVSVTQDKRGFLWFATESGLNRFDGNKFKVYKKNGTSESNNISGNELNKVYADKYEDKIWIATQREGLNMFDCKTETFKHYKHTTESKTGIITNDITDITSSKDGNLWLSTYHRGVDYFDKKTETFTHYNRTTIPNMVSNNVWSVMEDNKGFVYIGHVSSGLSILSLKDKKIKNFRHDANNKESLPGDEVKTIYVDKNDNIWIGTNNGLALFNSDKESFTTFRHNPQNKQSLISNYIYTINQVSDGKLWVGTEKGGISVLDLKQNMFLTPQSIPFENISYDDGYRGLSNPTIRSIYQDSFNNMWIGTYGGGINFISHHPTDFNTWIYSPIPGLKNTLNNPTAWGICVDKYDRIWVGTDGGGINLFANGERVQIFDKKTNKITDDAILAAIKDSEDNLWFGTFNGGVNIYDQKRNDIQKCLIDDRSRDIRCFFEDKEKNMWIGCNNGLYKYNIITKQGQLYSTDNSDLSDNLVRAISKDDKDQIWIGFFGEGLAVFDKNLKIIKTFKTDKGFPSNTVDNIYKDNRGQMWVATGEGLVCFTSPGKTDEYIVLNTQNGITNSHIRAITEDKQGNIWFSTNRGINRFIPSLNKVYNYNHYNGIPLGDFMSGSVTKDSKGTIYFGSQNGLCYFNPESIPTTIELPETIITGFRIYGNQTNTFENEIYKPITSIIELKYNQNTFNVSFNVLDYSLNHLVDYAYMLKGLEDLWYNTQDENAITFRNVPPGTYELQIKSRVKNQEWSDSITSLKIIVNPPIWLTWWAKTLYILTVLGIVFLILRFYKRKLDLENTLTLEKKNHIQEQELNNERLRFFTNITHELRTPLTLILGPLEDLQADTNLHEKHASKISVIYRSATRLLNLINQILEFRKTETQNKKLCVYKSDISQLVQEIGLRYRELNTNKRISVNTIIDTQNINLYFDPDAVITILENLLSNAFKYTQKGNITLTLRDVTENNINYTEIEVSDTGKGIPTESISKIFDRYYQAERDQQLSGTGIGLALVQNLVSIHQGSISVESKPGEGSIFRFRILSDNTYPDALHINDTNNDIIENGIETKDTENSDSKQIILIIEDNEDIRDYIYSSLSEQYKVYTANNGKQGLKAAYKHIPDIIISDIMMPEMDGFELSKILKEDVRTSHIPIVLLTAKDSIQDRTEGYNIGVESYITKPFSATLLQSRIVNLLEARKKIAELINNNTTNKNVIITESLSKIDNEFIEKVTTIIEDNLDSDKVDVTFIADKMNMSHSTLYRKIKALSGISANEFIRKVRIRNAEQLLLTGKYTISEISYMVGINSITYFRQCFKEEFGMVPSEYIKQIMNKK</sequence>
<dbReference type="SUPFAM" id="SSF55874">
    <property type="entry name" value="ATPase domain of HSP90 chaperone/DNA topoisomerase II/histidine kinase"/>
    <property type="match status" value="1"/>
</dbReference>
<dbReference type="InterPro" id="IPR001789">
    <property type="entry name" value="Sig_transdc_resp-reg_receiver"/>
</dbReference>
<dbReference type="InterPro" id="IPR036097">
    <property type="entry name" value="HisK_dim/P_sf"/>
</dbReference>
<evidence type="ECO:0000256" key="1">
    <source>
        <dbReference type="ARBA" id="ARBA00000085"/>
    </source>
</evidence>
<dbReference type="Pfam" id="PF07494">
    <property type="entry name" value="Reg_prop"/>
    <property type="match status" value="8"/>
</dbReference>
<dbReference type="FunFam" id="3.30.565.10:FF:000037">
    <property type="entry name" value="Hybrid sensor histidine kinase/response regulator"/>
    <property type="match status" value="1"/>
</dbReference>
<keyword evidence="10" id="KW-0804">Transcription</keyword>
<dbReference type="PROSITE" id="PS50109">
    <property type="entry name" value="HIS_KIN"/>
    <property type="match status" value="1"/>
</dbReference>
<evidence type="ECO:0000313" key="18">
    <source>
        <dbReference type="Proteomes" id="UP000298285"/>
    </source>
</evidence>
<dbReference type="Proteomes" id="UP000298285">
    <property type="component" value="Unassembled WGS sequence"/>
</dbReference>
<comment type="catalytic activity">
    <reaction evidence="1">
        <text>ATP + protein L-histidine = ADP + protein N-phospho-L-histidine.</text>
        <dbReference type="EC" id="2.7.13.3"/>
    </reaction>
</comment>
<dbReference type="Pfam" id="PF12833">
    <property type="entry name" value="HTH_18"/>
    <property type="match status" value="1"/>
</dbReference>
<keyword evidence="7" id="KW-0067">ATP-binding</keyword>
<dbReference type="SUPFAM" id="SSF47384">
    <property type="entry name" value="Homodimeric domain of signal transducing histidine kinase"/>
    <property type="match status" value="1"/>
</dbReference>
<evidence type="ECO:0000256" key="2">
    <source>
        <dbReference type="ARBA" id="ARBA00012438"/>
    </source>
</evidence>
<dbReference type="Gene3D" id="3.30.565.10">
    <property type="entry name" value="Histidine kinase-like ATPase, C-terminal domain"/>
    <property type="match status" value="1"/>
</dbReference>
<evidence type="ECO:0000256" key="7">
    <source>
        <dbReference type="ARBA" id="ARBA00022840"/>
    </source>
</evidence>
<evidence type="ECO:0000256" key="4">
    <source>
        <dbReference type="ARBA" id="ARBA00022679"/>
    </source>
</evidence>
<evidence type="ECO:0000313" key="17">
    <source>
        <dbReference type="EMBL" id="TFU87231.1"/>
    </source>
</evidence>
<keyword evidence="3 11" id="KW-0597">Phosphoprotein</keyword>
<gene>
    <name evidence="17" type="ORF">E4T88_14130</name>
</gene>
<dbReference type="Pfam" id="PF07495">
    <property type="entry name" value="Y_Y_Y"/>
    <property type="match status" value="1"/>
</dbReference>
<dbReference type="OrthoDB" id="717811at2"/>
<evidence type="ECO:0000256" key="3">
    <source>
        <dbReference type="ARBA" id="ARBA00022553"/>
    </source>
</evidence>
<keyword evidence="8" id="KW-0902">Two-component regulatory system</keyword>
<dbReference type="SMART" id="SM00388">
    <property type="entry name" value="HisKA"/>
    <property type="match status" value="1"/>
</dbReference>
<dbReference type="PANTHER" id="PTHR43547:SF2">
    <property type="entry name" value="HYBRID SIGNAL TRANSDUCTION HISTIDINE KINASE C"/>
    <property type="match status" value="1"/>
</dbReference>
<dbReference type="InterPro" id="IPR036890">
    <property type="entry name" value="HATPase_C_sf"/>
</dbReference>
<evidence type="ECO:0000256" key="8">
    <source>
        <dbReference type="ARBA" id="ARBA00023012"/>
    </source>
</evidence>
<keyword evidence="12" id="KW-1133">Transmembrane helix</keyword>
<feature type="domain" description="HTH araC/xylS-type" evidence="14">
    <location>
        <begin position="1248"/>
        <end position="1347"/>
    </location>
</feature>
<protein>
    <recommendedName>
        <fullName evidence="2">histidine kinase</fullName>
        <ecNumber evidence="2">2.7.13.3</ecNumber>
    </recommendedName>
</protein>
<evidence type="ECO:0000256" key="12">
    <source>
        <dbReference type="SAM" id="Phobius"/>
    </source>
</evidence>
<feature type="signal peptide" evidence="13">
    <location>
        <begin position="1"/>
        <end position="19"/>
    </location>
</feature>
<dbReference type="GO" id="GO:0005524">
    <property type="term" value="F:ATP binding"/>
    <property type="evidence" value="ECO:0007669"/>
    <property type="project" value="UniProtKB-KW"/>
</dbReference>
<accession>A0A4Y9IJ83</accession>
<keyword evidence="9" id="KW-0805">Transcription regulation</keyword>
<dbReference type="Gene3D" id="3.40.50.2300">
    <property type="match status" value="1"/>
</dbReference>
<dbReference type="EMBL" id="SPPK01000005">
    <property type="protein sequence ID" value="TFU87231.1"/>
    <property type="molecule type" value="Genomic_DNA"/>
</dbReference>
<dbReference type="InterPro" id="IPR005467">
    <property type="entry name" value="His_kinase_dom"/>
</dbReference>